<evidence type="ECO:0000313" key="3">
    <source>
        <dbReference type="Proteomes" id="UP000316270"/>
    </source>
</evidence>
<reference evidence="2 3" key="1">
    <citation type="submission" date="2019-07" db="EMBL/GenBank/DDBJ databases">
        <title>Finished genome of Venturia effusa.</title>
        <authorList>
            <person name="Young C.A."/>
            <person name="Cox M.P."/>
            <person name="Ganley A.R.D."/>
            <person name="David W.J."/>
        </authorList>
    </citation>
    <scope>NUCLEOTIDE SEQUENCE [LARGE SCALE GENOMIC DNA]</scope>
    <source>
        <strain evidence="3">albino</strain>
    </source>
</reference>
<feature type="compositionally biased region" description="Polar residues" evidence="1">
    <location>
        <begin position="212"/>
        <end position="231"/>
    </location>
</feature>
<dbReference type="Proteomes" id="UP000316270">
    <property type="component" value="Chromosome 14"/>
</dbReference>
<dbReference type="EMBL" id="CP042198">
    <property type="protein sequence ID" value="QDS75828.1"/>
    <property type="molecule type" value="Genomic_DNA"/>
</dbReference>
<proteinExistence type="predicted"/>
<protein>
    <submittedName>
        <fullName evidence="2">Uncharacterized protein</fullName>
    </submittedName>
</protein>
<name>A0A517LJL2_9PEZI</name>
<accession>A0A517LJL2</accession>
<keyword evidence="3" id="KW-1185">Reference proteome</keyword>
<evidence type="ECO:0000256" key="1">
    <source>
        <dbReference type="SAM" id="MobiDB-lite"/>
    </source>
</evidence>
<feature type="region of interest" description="Disordered" evidence="1">
    <location>
        <begin position="295"/>
        <end position="331"/>
    </location>
</feature>
<sequence>MRTQTSELLSLDLESAMIKVKISYLQEILKANAFYAADRICLEQTLGQMGKEKLKIETKLVEVEEHCRRLAGALRERGDKIQSLEHQNMRLNYLVANMEMQIPEWIGYEDARDMLERGADASVSDESLRLDSLLKAGGLASVFEASQDPGHDYEQEFGSSEEDGSEMEYECNGELKDRVEKRVLNSTANLHLAECRLIDQGEIGKIAKPGILTNTPRRSSGPFTPSSQGCGNSEIPLTPRTDDGGAHIFQRQGESKLPPTPVSMDSKLDVRKTALFETGAPIPFLHPRVRDTDIQDKQRIHIPGNMTDTEGLDDDVNQRSISSSGERHTAE</sequence>
<evidence type="ECO:0000313" key="2">
    <source>
        <dbReference type="EMBL" id="QDS75828.1"/>
    </source>
</evidence>
<organism evidence="2 3">
    <name type="scientific">Venturia effusa</name>
    <dbReference type="NCBI Taxonomy" id="50376"/>
    <lineage>
        <taxon>Eukaryota</taxon>
        <taxon>Fungi</taxon>
        <taxon>Dikarya</taxon>
        <taxon>Ascomycota</taxon>
        <taxon>Pezizomycotina</taxon>
        <taxon>Dothideomycetes</taxon>
        <taxon>Pleosporomycetidae</taxon>
        <taxon>Venturiales</taxon>
        <taxon>Venturiaceae</taxon>
        <taxon>Venturia</taxon>
    </lineage>
</organism>
<dbReference type="AlphaFoldDB" id="A0A517LJL2"/>
<gene>
    <name evidence="2" type="ORF">FKW77_001064</name>
</gene>
<feature type="region of interest" description="Disordered" evidence="1">
    <location>
        <begin position="210"/>
        <end position="265"/>
    </location>
</feature>